<evidence type="ECO:0000313" key="3">
    <source>
        <dbReference type="EMBL" id="SFU27171.1"/>
    </source>
</evidence>
<feature type="domain" description="Putative auto-transporter adhesin head GIN" evidence="2">
    <location>
        <begin position="28"/>
        <end position="208"/>
    </location>
</feature>
<dbReference type="Proteomes" id="UP000199138">
    <property type="component" value="Unassembled WGS sequence"/>
</dbReference>
<dbReference type="STRING" id="1224947.SAMN05216480_10190"/>
<evidence type="ECO:0000313" key="4">
    <source>
        <dbReference type="Proteomes" id="UP000199138"/>
    </source>
</evidence>
<evidence type="ECO:0000259" key="2">
    <source>
        <dbReference type="Pfam" id="PF10988"/>
    </source>
</evidence>
<feature type="chain" id="PRO_5011630924" evidence="1">
    <location>
        <begin position="19"/>
        <end position="225"/>
    </location>
</feature>
<name>A0A1I7ETC5_9FLAO</name>
<dbReference type="RefSeq" id="WP_093021419.1">
    <property type="nucleotide sequence ID" value="NZ_FPBK01000001.1"/>
</dbReference>
<proteinExistence type="predicted"/>
<dbReference type="AlphaFoldDB" id="A0A1I7ETC5"/>
<keyword evidence="1" id="KW-0732">Signal</keyword>
<organism evidence="3 4">
    <name type="scientific">Pustulibacterium marinum</name>
    <dbReference type="NCBI Taxonomy" id="1224947"/>
    <lineage>
        <taxon>Bacteria</taxon>
        <taxon>Pseudomonadati</taxon>
        <taxon>Bacteroidota</taxon>
        <taxon>Flavobacteriia</taxon>
        <taxon>Flavobacteriales</taxon>
        <taxon>Flavobacteriaceae</taxon>
        <taxon>Pustulibacterium</taxon>
    </lineage>
</organism>
<dbReference type="OrthoDB" id="704821at2"/>
<sequence length="225" mass="24786">MRKLIAIGLFFIGFSAFAQNDITKTLGAFDEVKAYDGISVKLIQSNENRAIIKGKNKNDVELVNKDGILKIRMDITEAFDGYDTFVEVYHKDRLYVIDANEQAYIENIDPYKQTEITLKAQEGGEISMYLKVEKLEVKAVTGGIITPIGSATNQDISINTGGEYEGKEMESEQTTVSVNAGGNADVYATKYVDAKVRAGGNVQIYGSPKVIDQQTFLGGKIKEMD</sequence>
<keyword evidence="4" id="KW-1185">Reference proteome</keyword>
<protein>
    <submittedName>
        <fullName evidence="3">Putative auto-transporter adhesin, head GIN domain</fullName>
    </submittedName>
</protein>
<dbReference type="EMBL" id="FPBK01000001">
    <property type="protein sequence ID" value="SFU27171.1"/>
    <property type="molecule type" value="Genomic_DNA"/>
</dbReference>
<feature type="signal peptide" evidence="1">
    <location>
        <begin position="1"/>
        <end position="18"/>
    </location>
</feature>
<dbReference type="Pfam" id="PF10988">
    <property type="entry name" value="DUF2807"/>
    <property type="match status" value="1"/>
</dbReference>
<dbReference type="Gene3D" id="2.160.20.120">
    <property type="match status" value="1"/>
</dbReference>
<dbReference type="InterPro" id="IPR021255">
    <property type="entry name" value="DUF2807"/>
</dbReference>
<gene>
    <name evidence="3" type="ORF">SAMN05216480_10190</name>
</gene>
<evidence type="ECO:0000256" key="1">
    <source>
        <dbReference type="SAM" id="SignalP"/>
    </source>
</evidence>
<accession>A0A1I7ETC5</accession>
<reference evidence="3 4" key="1">
    <citation type="submission" date="2016-10" db="EMBL/GenBank/DDBJ databases">
        <authorList>
            <person name="de Groot N.N."/>
        </authorList>
    </citation>
    <scope>NUCLEOTIDE SEQUENCE [LARGE SCALE GENOMIC DNA]</scope>
    <source>
        <strain evidence="3 4">CGMCC 1.12333</strain>
    </source>
</reference>